<gene>
    <name evidence="4" type="ORF">MtrunA17_Chr7g0222431</name>
</gene>
<keyword evidence="1" id="KW-0732">Signal</keyword>
<dbReference type="ExpressionAtlas" id="A7KH70">
    <property type="expression patterns" value="differential"/>
</dbReference>
<accession>A7KH70</accession>
<organism evidence="3">
    <name type="scientific">Medicago truncatula</name>
    <name type="common">Barrel medic</name>
    <name type="synonym">Medicago tribuloides</name>
    <dbReference type="NCBI Taxonomy" id="3880"/>
    <lineage>
        <taxon>Eukaryota</taxon>
        <taxon>Viridiplantae</taxon>
        <taxon>Streptophyta</taxon>
        <taxon>Embryophyta</taxon>
        <taxon>Tracheophyta</taxon>
        <taxon>Spermatophyta</taxon>
        <taxon>Magnoliopsida</taxon>
        <taxon>eudicotyledons</taxon>
        <taxon>Gunneridae</taxon>
        <taxon>Pentapetalae</taxon>
        <taxon>rosids</taxon>
        <taxon>fabids</taxon>
        <taxon>Fabales</taxon>
        <taxon>Fabaceae</taxon>
        <taxon>Papilionoideae</taxon>
        <taxon>50 kb inversion clade</taxon>
        <taxon>NPAAA clade</taxon>
        <taxon>Hologalegina</taxon>
        <taxon>IRL clade</taxon>
        <taxon>Trifolieae</taxon>
        <taxon>Medicago</taxon>
    </lineage>
</organism>
<evidence type="ECO:0000259" key="2">
    <source>
        <dbReference type="Pfam" id="PF07127"/>
    </source>
</evidence>
<feature type="chain" id="PRO_5036437268" evidence="1">
    <location>
        <begin position="22"/>
        <end position="77"/>
    </location>
</feature>
<reference evidence="4" key="2">
    <citation type="journal article" date="2018" name="Nat. Plants">
        <title>Whole-genome landscape of Medicago truncatula symbiotic genes.</title>
        <authorList>
            <person name="Pecrix Y."/>
            <person name="Gamas P."/>
            <person name="Carrere S."/>
        </authorList>
    </citation>
    <scope>NUCLEOTIDE SEQUENCE</scope>
    <source>
        <tissue evidence="4">Leaves</tissue>
    </source>
</reference>
<dbReference type="Proteomes" id="UP000265566">
    <property type="component" value="Chromosome 7"/>
</dbReference>
<evidence type="ECO:0000256" key="1">
    <source>
        <dbReference type="SAM" id="SignalP"/>
    </source>
</evidence>
<evidence type="ECO:0000313" key="4">
    <source>
        <dbReference type="EMBL" id="RHN44716.1"/>
    </source>
</evidence>
<protein>
    <submittedName>
        <fullName evidence="3">Nodule-specific cysteine-rich peptide 28</fullName>
    </submittedName>
    <submittedName>
        <fullName evidence="4">Putative Late nodulin</fullName>
    </submittedName>
</protein>
<dbReference type="Gramene" id="rna38869">
    <property type="protein sequence ID" value="RHN44716.1"/>
    <property type="gene ID" value="gene38869"/>
</dbReference>
<dbReference type="InterPro" id="IPR009810">
    <property type="entry name" value="Nodulin_late_dom"/>
</dbReference>
<evidence type="ECO:0000313" key="3">
    <source>
        <dbReference type="EMBL" id="ABS31377.1"/>
    </source>
</evidence>
<feature type="domain" description="Late nodulin" evidence="2">
    <location>
        <begin position="1"/>
        <end position="52"/>
    </location>
</feature>
<dbReference type="EMBL" id="PSQE01000007">
    <property type="protein sequence ID" value="RHN44716.1"/>
    <property type="molecule type" value="Genomic_DNA"/>
</dbReference>
<feature type="signal peptide" evidence="1">
    <location>
        <begin position="1"/>
        <end position="21"/>
    </location>
</feature>
<reference evidence="3" key="1">
    <citation type="journal article" date="2007" name="Mol. Plant Microbe Interact.">
        <title>Genomic organization and evolutionary insights on GRP and NCR genes, two large nodule-specific gene families in Medicago truncatula.</title>
        <authorList>
            <person name="Alunni B."/>
            <person name="Kevei Z."/>
            <person name="Redondo-Nieto M."/>
            <person name="Kondorosi A."/>
            <person name="Mergaert P."/>
            <person name="Kondorosi E."/>
        </authorList>
    </citation>
    <scope>NUCLEOTIDE SEQUENCE</scope>
</reference>
<dbReference type="AlphaFoldDB" id="A7KH70"/>
<sequence length="77" mass="8825">MTKILMLFYAMIVFHSIFLVASYTDECSTDADCEYILCLFPIIKRCIHNHCKCVPMGSIEPMSTIPNGVHKFHIINN</sequence>
<proteinExistence type="evidence at transcript level"/>
<name>A7KH70_MEDTR</name>
<dbReference type="Pfam" id="PF07127">
    <property type="entry name" value="Nodulin_late"/>
    <property type="match status" value="1"/>
</dbReference>
<dbReference type="EMBL" id="EF414291">
    <property type="protein sequence ID" value="ABS31377.1"/>
    <property type="molecule type" value="mRNA"/>
</dbReference>
<dbReference type="GO" id="GO:0046872">
    <property type="term" value="F:metal ion binding"/>
    <property type="evidence" value="ECO:0007669"/>
    <property type="project" value="InterPro"/>
</dbReference>